<proteinExistence type="predicted"/>
<organism evidence="2 3">
    <name type="scientific">Brevibacterium linens</name>
    <dbReference type="NCBI Taxonomy" id="1703"/>
    <lineage>
        <taxon>Bacteria</taxon>
        <taxon>Bacillati</taxon>
        <taxon>Actinomycetota</taxon>
        <taxon>Actinomycetes</taxon>
        <taxon>Micrococcales</taxon>
        <taxon>Brevibacteriaceae</taxon>
        <taxon>Brevibacterium</taxon>
    </lineage>
</organism>
<dbReference type="PANTHER" id="PTHR46825">
    <property type="entry name" value="D-ALANYL-D-ALANINE-CARBOXYPEPTIDASE/ENDOPEPTIDASE AMPH"/>
    <property type="match status" value="1"/>
</dbReference>
<name>A0A144LWJ6_BRELN</name>
<gene>
    <name evidence="2" type="ORF">A2T55_00020</name>
</gene>
<accession>A0A144LWJ6</accession>
<evidence type="ECO:0000259" key="1">
    <source>
        <dbReference type="Pfam" id="PF00144"/>
    </source>
</evidence>
<dbReference type="EMBL" id="CP014869">
    <property type="protein sequence ID" value="AMT92401.1"/>
    <property type="molecule type" value="Genomic_DNA"/>
</dbReference>
<sequence length="367" mass="38626">MTEIDVNRTSAAAGRPPRRMGIALLAAALTAAVLAAITPWPRGFQGAPTGDAELMAELEDALGSQHWQHVAAARVNGDEVTFAGTGADEHTEFEIGSITKTFTAALFADAIDRGEVEADTRLGEVWPDLEGKVAEVTLESIAMQRSGLPSQEPAPSFGDGVMSVLSRYIHTDPYRGNAADIVASLSEVEVGGPEPEYSNYGFAVLGQALAEVAGQDYSDLVRYRLTEPLGMEETFVPDSADGLSHGFTASGLPAAPWTLGGSEPAGAIRSTTHDLTIWLRAVRDGNAPGAEATEPRADFDDGDRIGWAWLTTKKGSPQLTWHNGGTGGYTSFLGFDPKSGKGVIVLNDSANWVDAAATLISTKGEHS</sequence>
<evidence type="ECO:0000313" key="3">
    <source>
        <dbReference type="Proteomes" id="UP000075950"/>
    </source>
</evidence>
<evidence type="ECO:0000313" key="2">
    <source>
        <dbReference type="EMBL" id="AMT92401.1"/>
    </source>
</evidence>
<dbReference type="InterPro" id="IPR050491">
    <property type="entry name" value="AmpC-like"/>
</dbReference>
<dbReference type="SUPFAM" id="SSF56601">
    <property type="entry name" value="beta-lactamase/transpeptidase-like"/>
    <property type="match status" value="1"/>
</dbReference>
<dbReference type="InterPro" id="IPR012338">
    <property type="entry name" value="Beta-lactam/transpept-like"/>
</dbReference>
<dbReference type="InterPro" id="IPR001466">
    <property type="entry name" value="Beta-lactam-related"/>
</dbReference>
<dbReference type="RefSeq" id="WP_062860315.1">
    <property type="nucleotide sequence ID" value="NZ_CP014869.1"/>
</dbReference>
<dbReference type="Pfam" id="PF00144">
    <property type="entry name" value="Beta-lactamase"/>
    <property type="match status" value="1"/>
</dbReference>
<protein>
    <recommendedName>
        <fullName evidence="1">Beta-lactamase-related domain-containing protein</fullName>
    </recommendedName>
</protein>
<dbReference type="AlphaFoldDB" id="A0A144LWJ6"/>
<feature type="domain" description="Beta-lactamase-related" evidence="1">
    <location>
        <begin position="71"/>
        <end position="351"/>
    </location>
</feature>
<dbReference type="Proteomes" id="UP000075950">
    <property type="component" value="Chromosome"/>
</dbReference>
<dbReference type="Gene3D" id="3.40.710.10">
    <property type="entry name" value="DD-peptidase/beta-lactamase superfamily"/>
    <property type="match status" value="1"/>
</dbReference>
<reference evidence="3" key="1">
    <citation type="submission" date="2016-03" db="EMBL/GenBank/DDBJ databases">
        <authorList>
            <person name="Ploux O."/>
        </authorList>
    </citation>
    <scope>NUCLEOTIDE SEQUENCE [LARGE SCALE GENOMIC DNA]</scope>
    <source>
        <strain evidence="3">BS258</strain>
    </source>
</reference>
<dbReference type="KEGG" id="bly:A2T55_00020"/>
<dbReference type="PANTHER" id="PTHR46825:SF9">
    <property type="entry name" value="BETA-LACTAMASE-RELATED DOMAIN-CONTAINING PROTEIN"/>
    <property type="match status" value="1"/>
</dbReference>